<evidence type="ECO:0000259" key="1">
    <source>
        <dbReference type="PROSITE" id="PS50943"/>
    </source>
</evidence>
<keyword evidence="3" id="KW-1185">Reference proteome</keyword>
<dbReference type="GO" id="GO:0003677">
    <property type="term" value="F:DNA binding"/>
    <property type="evidence" value="ECO:0007669"/>
    <property type="project" value="InterPro"/>
</dbReference>
<dbReference type="InterPro" id="IPR001387">
    <property type="entry name" value="Cro/C1-type_HTH"/>
</dbReference>
<organism evidence="2 3">
    <name type="scientific">Marinitenerispora sediminis</name>
    <dbReference type="NCBI Taxonomy" id="1931232"/>
    <lineage>
        <taxon>Bacteria</taxon>
        <taxon>Bacillati</taxon>
        <taxon>Actinomycetota</taxon>
        <taxon>Actinomycetes</taxon>
        <taxon>Streptosporangiales</taxon>
        <taxon>Nocardiopsidaceae</taxon>
        <taxon>Marinitenerispora</taxon>
    </lineage>
</organism>
<dbReference type="Pfam" id="PF13560">
    <property type="entry name" value="HTH_31"/>
    <property type="match status" value="1"/>
</dbReference>
<dbReference type="SUPFAM" id="SSF47413">
    <property type="entry name" value="lambda repressor-like DNA-binding domains"/>
    <property type="match status" value="1"/>
</dbReference>
<dbReference type="Gene3D" id="1.10.260.40">
    <property type="entry name" value="lambda repressor-like DNA-binding domains"/>
    <property type="match status" value="1"/>
</dbReference>
<dbReference type="SMART" id="SM00530">
    <property type="entry name" value="HTH_XRE"/>
    <property type="match status" value="1"/>
</dbReference>
<comment type="caution">
    <text evidence="2">The sequence shown here is derived from an EMBL/GenBank/DDBJ whole genome shotgun (WGS) entry which is preliminary data.</text>
</comment>
<dbReference type="PROSITE" id="PS50943">
    <property type="entry name" value="HTH_CROC1"/>
    <property type="match status" value="1"/>
</dbReference>
<feature type="domain" description="HTH cro/C1-type" evidence="1">
    <location>
        <begin position="18"/>
        <end position="73"/>
    </location>
</feature>
<accession>A0A368T7P3</accession>
<dbReference type="Proteomes" id="UP000253318">
    <property type="component" value="Unassembled WGS sequence"/>
</dbReference>
<gene>
    <name evidence="2" type="ORF">DEF24_08365</name>
</gene>
<dbReference type="InterPro" id="IPR010982">
    <property type="entry name" value="Lambda_DNA-bd_dom_sf"/>
</dbReference>
<dbReference type="AlphaFoldDB" id="A0A368T7P3"/>
<dbReference type="RefSeq" id="WP_114398132.1">
    <property type="nucleotide sequence ID" value="NZ_QEIM01000059.1"/>
</dbReference>
<dbReference type="EMBL" id="QEIN01000050">
    <property type="protein sequence ID" value="RCV59962.1"/>
    <property type="molecule type" value="Genomic_DNA"/>
</dbReference>
<protein>
    <submittedName>
        <fullName evidence="2">Transcriptional regulator</fullName>
    </submittedName>
</protein>
<proteinExistence type="predicted"/>
<evidence type="ECO:0000313" key="3">
    <source>
        <dbReference type="Proteomes" id="UP000253318"/>
    </source>
</evidence>
<sequence length="282" mass="30752">MADRHSPGVRRRRLSAALRALRADSGRTAAEVAAQLSWSAGKLTRIERNEWRRPSARDVGALLDAYGVDGDERAHLLGLVQESRDRSEWRAYQDLFWGPLPEFEAEAVRIRTYGALVVPGLLQTPEYAAAVFRGGQIMPDGEIASKVEARMARRRVLDAPDGPPLHALIDEAALWKAAGSVEVMVEQLRYLAGMAAHYNVTILVVPNSAGVHPAVTGAFSLIDFPHPEPGIVTLSNAVGSLYVEDPAYVARYTLVYDYVQGVALSPTDSLALISRIAEELSK</sequence>
<reference evidence="2 3" key="1">
    <citation type="submission" date="2018-04" db="EMBL/GenBank/DDBJ databases">
        <title>Novel actinobacteria from marine sediment.</title>
        <authorList>
            <person name="Ng Z.Y."/>
            <person name="Tan G.Y.A."/>
        </authorList>
    </citation>
    <scope>NUCLEOTIDE SEQUENCE [LARGE SCALE GENOMIC DNA]</scope>
    <source>
        <strain evidence="2 3">TPS81</strain>
    </source>
</reference>
<dbReference type="Pfam" id="PF19054">
    <property type="entry name" value="DUF5753"/>
    <property type="match status" value="1"/>
</dbReference>
<evidence type="ECO:0000313" key="2">
    <source>
        <dbReference type="EMBL" id="RCV59962.1"/>
    </source>
</evidence>
<dbReference type="InterPro" id="IPR043917">
    <property type="entry name" value="DUF5753"/>
</dbReference>
<name>A0A368T7P3_9ACTN</name>
<dbReference type="OrthoDB" id="5177725at2"/>
<dbReference type="CDD" id="cd00093">
    <property type="entry name" value="HTH_XRE"/>
    <property type="match status" value="1"/>
</dbReference>